<dbReference type="RefSeq" id="WP_162125336.1">
    <property type="nucleotide sequence ID" value="NZ_PDWK01000080.1"/>
</dbReference>
<protein>
    <submittedName>
        <fullName evidence="2">Uncharacterized protein</fullName>
    </submittedName>
</protein>
<accession>A0A921NRQ2</accession>
<comment type="caution">
    <text evidence="2">The sequence shown here is derived from an EMBL/GenBank/DDBJ whole genome shotgun (WGS) entry which is preliminary data.</text>
</comment>
<dbReference type="OrthoDB" id="5956355at2"/>
<gene>
    <name evidence="2" type="ORF">CR938_12535</name>
</gene>
<feature type="transmembrane region" description="Helical" evidence="1">
    <location>
        <begin position="76"/>
        <end position="94"/>
    </location>
</feature>
<dbReference type="Proteomes" id="UP000717981">
    <property type="component" value="Unassembled WGS sequence"/>
</dbReference>
<feature type="transmembrane region" description="Helical" evidence="1">
    <location>
        <begin position="106"/>
        <end position="125"/>
    </location>
</feature>
<name>A0A921NRQ2_9GAMM</name>
<evidence type="ECO:0000256" key="1">
    <source>
        <dbReference type="SAM" id="Phobius"/>
    </source>
</evidence>
<feature type="transmembrane region" description="Helical" evidence="1">
    <location>
        <begin position="137"/>
        <end position="157"/>
    </location>
</feature>
<keyword evidence="1" id="KW-0812">Transmembrane</keyword>
<organism evidence="2 3">
    <name type="scientific">Pseudoxanthomonas taiwanensis</name>
    <dbReference type="NCBI Taxonomy" id="176598"/>
    <lineage>
        <taxon>Bacteria</taxon>
        <taxon>Pseudomonadati</taxon>
        <taxon>Pseudomonadota</taxon>
        <taxon>Gammaproteobacteria</taxon>
        <taxon>Lysobacterales</taxon>
        <taxon>Lysobacteraceae</taxon>
        <taxon>Pseudoxanthomonas</taxon>
    </lineage>
</organism>
<keyword evidence="1" id="KW-0472">Membrane</keyword>
<evidence type="ECO:0000313" key="3">
    <source>
        <dbReference type="Proteomes" id="UP000717981"/>
    </source>
</evidence>
<dbReference type="AlphaFoldDB" id="A0A921NRQ2"/>
<keyword evidence="3" id="KW-1185">Reference proteome</keyword>
<keyword evidence="1" id="KW-1133">Transmembrane helix</keyword>
<dbReference type="EMBL" id="PDWK01000080">
    <property type="protein sequence ID" value="KAF1685961.1"/>
    <property type="molecule type" value="Genomic_DNA"/>
</dbReference>
<feature type="transmembrane region" description="Helical" evidence="1">
    <location>
        <begin position="163"/>
        <end position="185"/>
    </location>
</feature>
<evidence type="ECO:0000313" key="2">
    <source>
        <dbReference type="EMBL" id="KAF1685961.1"/>
    </source>
</evidence>
<proteinExistence type="predicted"/>
<sequence>MNSSRRLGLILGLLALPLFGAAAVAARAAGSAGHLPGLLAGMGCGLLFAAVLFWFTPGDVHDCAPPALARRYYREFLLPMAAYVVVMLLWMRMVRAVELPALRVPVALLPALLIGLAMRAVARYVRDSDEMQRRIELESIAIGAGATAVLYMTLGFLQSAGLIAVPAAPAMLFVFPALCVGYGLARLFVARRYL</sequence>
<reference evidence="2" key="1">
    <citation type="submission" date="2017-10" db="EMBL/GenBank/DDBJ databases">
        <title>Whole genome sequencing of members of genus Pseudoxanthomonas.</title>
        <authorList>
            <person name="Kumar S."/>
            <person name="Bansal K."/>
            <person name="Kaur A."/>
            <person name="Patil P."/>
            <person name="Sharma S."/>
            <person name="Patil P.B."/>
        </authorList>
    </citation>
    <scope>NUCLEOTIDE SEQUENCE</scope>
    <source>
        <strain evidence="2">DSM 22914</strain>
    </source>
</reference>
<feature type="transmembrane region" description="Helical" evidence="1">
    <location>
        <begin position="38"/>
        <end position="55"/>
    </location>
</feature>